<dbReference type="SMART" id="SM00903">
    <property type="entry name" value="Flavin_Reduct"/>
    <property type="match status" value="1"/>
</dbReference>
<dbReference type="RefSeq" id="WP_179941289.1">
    <property type="nucleotide sequence ID" value="NZ_JACBYF010000007.1"/>
</dbReference>
<gene>
    <name evidence="6" type="ORF">HZY85_04740</name>
</gene>
<dbReference type="InterPro" id="IPR002563">
    <property type="entry name" value="Flavin_Rdtase-like_dom"/>
</dbReference>
<evidence type="ECO:0000259" key="5">
    <source>
        <dbReference type="SMART" id="SM00903"/>
    </source>
</evidence>
<evidence type="ECO:0000256" key="2">
    <source>
        <dbReference type="ARBA" id="ARBA00022630"/>
    </source>
</evidence>
<protein>
    <submittedName>
        <fullName evidence="6">Flavin reductase family protein</fullName>
    </submittedName>
</protein>
<feature type="domain" description="Flavin reductase like" evidence="5">
    <location>
        <begin position="23"/>
        <end position="171"/>
    </location>
</feature>
<keyword evidence="7" id="KW-1185">Reference proteome</keyword>
<evidence type="ECO:0000313" key="6">
    <source>
        <dbReference type="EMBL" id="NYS47502.1"/>
    </source>
</evidence>
<evidence type="ECO:0000256" key="4">
    <source>
        <dbReference type="ARBA" id="ARBA00038054"/>
    </source>
</evidence>
<accession>A0ABX2T1I2</accession>
<organism evidence="6 7">
    <name type="scientific">Gemelliphila palaticanis</name>
    <dbReference type="NCBI Taxonomy" id="81950"/>
    <lineage>
        <taxon>Bacteria</taxon>
        <taxon>Bacillati</taxon>
        <taxon>Bacillota</taxon>
        <taxon>Bacilli</taxon>
        <taxon>Bacillales</taxon>
        <taxon>Gemellaceae</taxon>
        <taxon>Gemelliphila</taxon>
    </lineage>
</organism>
<dbReference type="PANTHER" id="PTHR33798:SF5">
    <property type="entry name" value="FLAVIN REDUCTASE LIKE DOMAIN-CONTAINING PROTEIN"/>
    <property type="match status" value="1"/>
</dbReference>
<dbReference type="SUPFAM" id="SSF50475">
    <property type="entry name" value="FMN-binding split barrel"/>
    <property type="match status" value="1"/>
</dbReference>
<evidence type="ECO:0000313" key="7">
    <source>
        <dbReference type="Proteomes" id="UP000531840"/>
    </source>
</evidence>
<comment type="similarity">
    <text evidence="4">Belongs to the flavoredoxin family.</text>
</comment>
<evidence type="ECO:0000256" key="1">
    <source>
        <dbReference type="ARBA" id="ARBA00001917"/>
    </source>
</evidence>
<dbReference type="PANTHER" id="PTHR33798">
    <property type="entry name" value="FLAVOPROTEIN OXYGENASE"/>
    <property type="match status" value="1"/>
</dbReference>
<dbReference type="Proteomes" id="UP000531840">
    <property type="component" value="Unassembled WGS sequence"/>
</dbReference>
<dbReference type="InterPro" id="IPR012349">
    <property type="entry name" value="Split_barrel_FMN-bd"/>
</dbReference>
<evidence type="ECO:0000256" key="3">
    <source>
        <dbReference type="ARBA" id="ARBA00022643"/>
    </source>
</evidence>
<comment type="caution">
    <text evidence="6">The sequence shown here is derived from an EMBL/GenBank/DDBJ whole genome shotgun (WGS) entry which is preliminary data.</text>
</comment>
<keyword evidence="2" id="KW-0285">Flavoprotein</keyword>
<dbReference type="EMBL" id="JACBYF010000007">
    <property type="protein sequence ID" value="NYS47502.1"/>
    <property type="molecule type" value="Genomic_DNA"/>
</dbReference>
<comment type="cofactor">
    <cofactor evidence="1">
        <name>FMN</name>
        <dbReference type="ChEBI" id="CHEBI:58210"/>
    </cofactor>
</comment>
<name>A0ABX2T1I2_9BACL</name>
<proteinExistence type="inferred from homology"/>
<sequence>MKQFLLEELTLKESYKLLSGTVLPRPIALVATLHENDKVNLAPFSFFNVVSSNPAILSISVQRKDGVMKDTARNILKNKDAVLHMVDEEILEDANQTAIILPINESEVDHTNFSLVDSEFVITPGISQAKVRYETTLHQHIEIKNNEGITTSDFFLLKVKALYVSESIYENTYIQVDKFKPIARLAGNHYAKMGEEINLERP</sequence>
<reference evidence="6 7" key="1">
    <citation type="submission" date="2020-07" db="EMBL/GenBank/DDBJ databases">
        <title>MOT database genomes.</title>
        <authorList>
            <person name="Joseph S."/>
            <person name="Aduse-Opoku J."/>
            <person name="Hashim A."/>
            <person name="Wade W."/>
            <person name="Curtis M."/>
        </authorList>
    </citation>
    <scope>NUCLEOTIDE SEQUENCE [LARGE SCALE GENOMIC DNA]</scope>
    <source>
        <strain evidence="6 7">CIP 106318</strain>
    </source>
</reference>
<dbReference type="Pfam" id="PF01613">
    <property type="entry name" value="Flavin_Reduct"/>
    <property type="match status" value="1"/>
</dbReference>
<dbReference type="Gene3D" id="2.30.110.10">
    <property type="entry name" value="Electron Transport, Fmn-binding Protein, Chain A"/>
    <property type="match status" value="1"/>
</dbReference>
<keyword evidence="3" id="KW-0288">FMN</keyword>